<comment type="caution">
    <text evidence="2">The sequence shown here is derived from an EMBL/GenBank/DDBJ whole genome shotgun (WGS) entry which is preliminary data.</text>
</comment>
<reference evidence="3" key="1">
    <citation type="journal article" date="2015" name="BMC Genomics">
        <title>Draft genome of a commonly misdiagnosed multidrug resistant pathogen Candida auris.</title>
        <authorList>
            <person name="Chatterjee S."/>
            <person name="Alampalli S.V."/>
            <person name="Nageshan R.K."/>
            <person name="Chettiar S.T."/>
            <person name="Joshi S."/>
            <person name="Tatu U.S."/>
        </authorList>
    </citation>
    <scope>NUCLEOTIDE SEQUENCE [LARGE SCALE GENOMIC DNA]</scope>
    <source>
        <strain evidence="3">6684</strain>
    </source>
</reference>
<keyword evidence="1" id="KW-0472">Membrane</keyword>
<name>A0A0L0P5E0_CANAR</name>
<dbReference type="PROSITE" id="PS51257">
    <property type="entry name" value="PROKAR_LIPOPROTEIN"/>
    <property type="match status" value="1"/>
</dbReference>
<evidence type="ECO:0000313" key="3">
    <source>
        <dbReference type="Proteomes" id="UP000037122"/>
    </source>
</evidence>
<keyword evidence="1" id="KW-1133">Transmembrane helix</keyword>
<keyword evidence="1" id="KW-0812">Transmembrane</keyword>
<proteinExistence type="predicted"/>
<sequence>MNGDQEKKGTVVVVALVLASLTAFLGACSTTSVGWEWLQIHAQK</sequence>
<accession>A0A0L0P5E0</accession>
<evidence type="ECO:0000313" key="2">
    <source>
        <dbReference type="EMBL" id="KNE01582.1"/>
    </source>
</evidence>
<organism evidence="2 3">
    <name type="scientific">Candidozyma auris</name>
    <name type="common">Yeast</name>
    <name type="synonym">Candida auris</name>
    <dbReference type="NCBI Taxonomy" id="498019"/>
    <lineage>
        <taxon>Eukaryota</taxon>
        <taxon>Fungi</taxon>
        <taxon>Dikarya</taxon>
        <taxon>Ascomycota</taxon>
        <taxon>Saccharomycotina</taxon>
        <taxon>Pichiomycetes</taxon>
        <taxon>Metschnikowiaceae</taxon>
        <taxon>Candidozyma</taxon>
    </lineage>
</organism>
<feature type="transmembrane region" description="Helical" evidence="1">
    <location>
        <begin position="12"/>
        <end position="38"/>
    </location>
</feature>
<dbReference type="AlphaFoldDB" id="A0A0L0P5E0"/>
<dbReference type="EMBL" id="LGST01000009">
    <property type="protein sequence ID" value="KNE01582.1"/>
    <property type="molecule type" value="Genomic_DNA"/>
</dbReference>
<dbReference type="Proteomes" id="UP000037122">
    <property type="component" value="Unassembled WGS sequence"/>
</dbReference>
<evidence type="ECO:0000256" key="1">
    <source>
        <dbReference type="SAM" id="Phobius"/>
    </source>
</evidence>
<protein>
    <submittedName>
        <fullName evidence="2">Uncharacterized protein</fullName>
    </submittedName>
</protein>
<gene>
    <name evidence="2" type="ORF">QG37_01415</name>
</gene>